<name>A0A0B2VHQ1_TOXCA</name>
<keyword evidence="1" id="KW-0812">Transmembrane</keyword>
<evidence type="ECO:0000313" key="3">
    <source>
        <dbReference type="EMBL" id="KHN80520.1"/>
    </source>
</evidence>
<protein>
    <submittedName>
        <fullName evidence="3">Uncharacterized protein</fullName>
    </submittedName>
</protein>
<sequence>MPSFIRSIFVVFMVLFVRKINAELSTSKVCVNSDLITGYGNFEYDILNGKMMSCKIRQRSDAVVRGFNTMLSELFFCFFIAVMTIIEFLRSIEWLFNRKFA</sequence>
<evidence type="ECO:0000313" key="4">
    <source>
        <dbReference type="Proteomes" id="UP000031036"/>
    </source>
</evidence>
<feature type="non-terminal residue" evidence="3">
    <location>
        <position position="101"/>
    </location>
</feature>
<dbReference type="AlphaFoldDB" id="A0A0B2VHQ1"/>
<evidence type="ECO:0000256" key="2">
    <source>
        <dbReference type="SAM" id="SignalP"/>
    </source>
</evidence>
<gene>
    <name evidence="3" type="ORF">Tcan_00764</name>
</gene>
<accession>A0A0B2VHQ1</accession>
<feature type="signal peptide" evidence="2">
    <location>
        <begin position="1"/>
        <end position="22"/>
    </location>
</feature>
<keyword evidence="4" id="KW-1185">Reference proteome</keyword>
<keyword evidence="1" id="KW-1133">Transmembrane helix</keyword>
<keyword evidence="2" id="KW-0732">Signal</keyword>
<dbReference type="EMBL" id="JPKZ01001734">
    <property type="protein sequence ID" value="KHN80520.1"/>
    <property type="molecule type" value="Genomic_DNA"/>
</dbReference>
<organism evidence="3 4">
    <name type="scientific">Toxocara canis</name>
    <name type="common">Canine roundworm</name>
    <dbReference type="NCBI Taxonomy" id="6265"/>
    <lineage>
        <taxon>Eukaryota</taxon>
        <taxon>Metazoa</taxon>
        <taxon>Ecdysozoa</taxon>
        <taxon>Nematoda</taxon>
        <taxon>Chromadorea</taxon>
        <taxon>Rhabditida</taxon>
        <taxon>Spirurina</taxon>
        <taxon>Ascaridomorpha</taxon>
        <taxon>Ascaridoidea</taxon>
        <taxon>Toxocaridae</taxon>
        <taxon>Toxocara</taxon>
    </lineage>
</organism>
<feature type="transmembrane region" description="Helical" evidence="1">
    <location>
        <begin position="70"/>
        <end position="89"/>
    </location>
</feature>
<keyword evidence="1" id="KW-0472">Membrane</keyword>
<reference evidence="3 4" key="1">
    <citation type="submission" date="2014-11" db="EMBL/GenBank/DDBJ databases">
        <title>Genetic blueprint of the zoonotic pathogen Toxocara canis.</title>
        <authorList>
            <person name="Zhu X.-Q."/>
            <person name="Korhonen P.K."/>
            <person name="Cai H."/>
            <person name="Young N.D."/>
            <person name="Nejsum P."/>
            <person name="von Samson-Himmelstjerna G."/>
            <person name="Boag P.R."/>
            <person name="Tan P."/>
            <person name="Li Q."/>
            <person name="Min J."/>
            <person name="Yang Y."/>
            <person name="Wang X."/>
            <person name="Fang X."/>
            <person name="Hall R.S."/>
            <person name="Hofmann A."/>
            <person name="Sternberg P.W."/>
            <person name="Jex A.R."/>
            <person name="Gasser R.B."/>
        </authorList>
    </citation>
    <scope>NUCLEOTIDE SEQUENCE [LARGE SCALE GENOMIC DNA]</scope>
    <source>
        <strain evidence="3">PN_DK_2014</strain>
    </source>
</reference>
<comment type="caution">
    <text evidence="3">The sequence shown here is derived from an EMBL/GenBank/DDBJ whole genome shotgun (WGS) entry which is preliminary data.</text>
</comment>
<proteinExistence type="predicted"/>
<evidence type="ECO:0000256" key="1">
    <source>
        <dbReference type="SAM" id="Phobius"/>
    </source>
</evidence>
<feature type="chain" id="PRO_5002080076" evidence="2">
    <location>
        <begin position="23"/>
        <end position="101"/>
    </location>
</feature>
<dbReference type="Proteomes" id="UP000031036">
    <property type="component" value="Unassembled WGS sequence"/>
</dbReference>